<keyword evidence="2" id="KW-1185">Reference proteome</keyword>
<evidence type="ECO:0000313" key="2">
    <source>
        <dbReference type="Proteomes" id="UP001519292"/>
    </source>
</evidence>
<comment type="caution">
    <text evidence="1">The sequence shown here is derived from an EMBL/GenBank/DDBJ whole genome shotgun (WGS) entry which is preliminary data.</text>
</comment>
<protein>
    <submittedName>
        <fullName evidence="1">Virulence-associated protein VagC</fullName>
    </submittedName>
</protein>
<dbReference type="RefSeq" id="WP_209686169.1">
    <property type="nucleotide sequence ID" value="NZ_JAGGLU010000002.1"/>
</dbReference>
<reference evidence="1 2" key="1">
    <citation type="submission" date="2021-03" db="EMBL/GenBank/DDBJ databases">
        <title>Genomic Encyclopedia of Type Strains, Phase IV (KMG-IV): sequencing the most valuable type-strain genomes for metagenomic binning, comparative biology and taxonomic classification.</title>
        <authorList>
            <person name="Goeker M."/>
        </authorList>
    </citation>
    <scope>NUCLEOTIDE SEQUENCE [LARGE SCALE GENOMIC DNA]</scope>
    <source>
        <strain evidence="1 2">DSM 101872</strain>
    </source>
</reference>
<gene>
    <name evidence="1" type="ORF">J2Z60_000592</name>
</gene>
<evidence type="ECO:0000313" key="1">
    <source>
        <dbReference type="EMBL" id="MBP2057428.1"/>
    </source>
</evidence>
<proteinExistence type="predicted"/>
<dbReference type="InterPro" id="IPR037914">
    <property type="entry name" value="SpoVT-AbrB_sf"/>
</dbReference>
<accession>A0ABS4MCM1</accession>
<dbReference type="SUPFAM" id="SSF89447">
    <property type="entry name" value="AbrB/MazE/MraZ-like"/>
    <property type="match status" value="1"/>
</dbReference>
<name>A0ABS4MCM1_9LACO</name>
<sequence length="82" mass="9618">MIVKLRNVGNSKILTVPKNIKVSSNEYEVKNVGQKIVFTPVKKHVNVFGTSEWKNYDYQRDIKNDLELQEVKPIGKEDYCRY</sequence>
<dbReference type="EMBL" id="JAGGLU010000002">
    <property type="protein sequence ID" value="MBP2057428.1"/>
    <property type="molecule type" value="Genomic_DNA"/>
</dbReference>
<organism evidence="1 2">
    <name type="scientific">Lactobacillus colini</name>
    <dbReference type="NCBI Taxonomy" id="1819254"/>
    <lineage>
        <taxon>Bacteria</taxon>
        <taxon>Bacillati</taxon>
        <taxon>Bacillota</taxon>
        <taxon>Bacilli</taxon>
        <taxon>Lactobacillales</taxon>
        <taxon>Lactobacillaceae</taxon>
        <taxon>Lactobacillus</taxon>
    </lineage>
</organism>
<dbReference type="Proteomes" id="UP001519292">
    <property type="component" value="Unassembled WGS sequence"/>
</dbReference>